<dbReference type="Proteomes" id="UP000271320">
    <property type="component" value="Unassembled WGS sequence"/>
</dbReference>
<evidence type="ECO:0000313" key="2">
    <source>
        <dbReference type="Proteomes" id="UP000271320"/>
    </source>
</evidence>
<organism evidence="1 2">
    <name type="scientific">Acinetobacter pittii</name>
    <name type="common">Acinetobacter genomosp. 3</name>
    <dbReference type="NCBI Taxonomy" id="48296"/>
    <lineage>
        <taxon>Bacteria</taxon>
        <taxon>Pseudomonadati</taxon>
        <taxon>Pseudomonadota</taxon>
        <taxon>Gammaproteobacteria</taxon>
        <taxon>Moraxellales</taxon>
        <taxon>Moraxellaceae</taxon>
        <taxon>Acinetobacter</taxon>
        <taxon>Acinetobacter calcoaceticus/baumannii complex</taxon>
    </lineage>
</organism>
<accession>A0A3R9QLT6</accession>
<dbReference type="EMBL" id="RFEW01000027">
    <property type="protein sequence ID" value="RSO54076.1"/>
    <property type="molecule type" value="Genomic_DNA"/>
</dbReference>
<gene>
    <name evidence="1" type="ORF">EA752_19610</name>
</gene>
<evidence type="ECO:0000313" key="1">
    <source>
        <dbReference type="EMBL" id="RSO54076.1"/>
    </source>
</evidence>
<evidence type="ECO:0008006" key="3">
    <source>
        <dbReference type="Google" id="ProtNLM"/>
    </source>
</evidence>
<dbReference type="PROSITE" id="PS51257">
    <property type="entry name" value="PROKAR_LIPOPROTEIN"/>
    <property type="match status" value="1"/>
</dbReference>
<sequence>MKKFLYLLGLIFLTGCSEKISNFTIDHIVKSNENLNFSINFKDNKALDKIRELSSKKIVCNNTANHNQKLDAYIDKIENNKIDVSVEFCSNSDNRSCESIDISSVKKINLECQAIFSAMIGNVSKSEKFPIVWEEK</sequence>
<protein>
    <recommendedName>
        <fullName evidence="3">Lipoprotein</fullName>
    </recommendedName>
</protein>
<comment type="caution">
    <text evidence="1">The sequence shown here is derived from an EMBL/GenBank/DDBJ whole genome shotgun (WGS) entry which is preliminary data.</text>
</comment>
<proteinExistence type="predicted"/>
<name>A0A3R9QLT6_ACIPI</name>
<dbReference type="AlphaFoldDB" id="A0A3R9QLT6"/>
<reference evidence="1 2" key="1">
    <citation type="submission" date="2018-10" db="EMBL/GenBank/DDBJ databases">
        <title>GWAS and RNA-Seq identify cryptic mechanisms of antimicrobial resistance in Acinetobacter baumannii.</title>
        <authorList>
            <person name="Sahl J.W."/>
        </authorList>
    </citation>
    <scope>NUCLEOTIDE SEQUENCE [LARGE SCALE GENOMIC DNA]</scope>
    <source>
        <strain evidence="1 2">TG41884</strain>
    </source>
</reference>
<dbReference type="RefSeq" id="WP_017387424.1">
    <property type="nucleotide sequence ID" value="NZ_BBTQ01000014.1"/>
</dbReference>